<feature type="binding site" evidence="5">
    <location>
        <begin position="247"/>
        <end position="249"/>
    </location>
    <ligand>
        <name>NAD(+)</name>
        <dbReference type="ChEBI" id="CHEBI:57540"/>
    </ligand>
</feature>
<keyword evidence="1 5" id="KW-0808">Transferase</keyword>
<sequence>MDSLHQALAPLRDYLARYRRLFVLTGAGCSTASGIADYRDAQGQWKRKPPIDIQTFMGGPLARSRYWARGMVGWRHFRQARPNEAHAALARLEAAGRIELLVTQNVDRLHQAAGSHAVEDLHGRLDRVRCTACDWHEPRQAWQDRLEGLNPGWIALQAGDAPDGDADLEGLDFSAYVVPACPRCGGVVKPDVVFFGEMVPPERSARAYAALARSDAMLVVGSSLMLHSGFRYARAAAQAGLPLAAVNLGHTRADALLAFKVDLPCDQALAAVVPTLP</sequence>
<evidence type="ECO:0000313" key="8">
    <source>
        <dbReference type="EMBL" id="SAI65996.1"/>
    </source>
</evidence>
<gene>
    <name evidence="8" type="primary">cobB_1</name>
    <name evidence="5" type="synonym">cobB</name>
    <name evidence="8" type="ORF">SAMEA3906487_00034</name>
</gene>
<evidence type="ECO:0000256" key="3">
    <source>
        <dbReference type="ARBA" id="ARBA00022833"/>
    </source>
</evidence>
<keyword evidence="2 5" id="KW-0479">Metal-binding</keyword>
<dbReference type="Pfam" id="PF02146">
    <property type="entry name" value="SIR2"/>
    <property type="match status" value="1"/>
</dbReference>
<dbReference type="EC" id="2.3.1.286" evidence="5"/>
<feature type="binding site" evidence="5 6">
    <location>
        <position position="181"/>
    </location>
    <ligand>
        <name>Zn(2+)</name>
        <dbReference type="ChEBI" id="CHEBI:29105"/>
    </ligand>
</feature>
<dbReference type="SUPFAM" id="SSF52467">
    <property type="entry name" value="DHS-like NAD/FAD-binding domain"/>
    <property type="match status" value="1"/>
</dbReference>
<evidence type="ECO:0000256" key="1">
    <source>
        <dbReference type="ARBA" id="ARBA00022679"/>
    </source>
</evidence>
<dbReference type="PROSITE" id="PS50305">
    <property type="entry name" value="SIRTUIN"/>
    <property type="match status" value="1"/>
</dbReference>
<evidence type="ECO:0000259" key="7">
    <source>
        <dbReference type="PROSITE" id="PS50305"/>
    </source>
</evidence>
<dbReference type="EMBL" id="LT546645">
    <property type="protein sequence ID" value="SAI65996.1"/>
    <property type="molecule type" value="Genomic_DNA"/>
</dbReference>
<dbReference type="GeneID" id="56588541"/>
<dbReference type="PANTHER" id="PTHR11085">
    <property type="entry name" value="NAD-DEPENDENT PROTEIN DEACYLASE SIRTUIN-5, MITOCHONDRIAL-RELATED"/>
    <property type="match status" value="1"/>
</dbReference>
<feature type="binding site" evidence="5 6">
    <location>
        <position position="130"/>
    </location>
    <ligand>
        <name>Zn(2+)</name>
        <dbReference type="ChEBI" id="CHEBI:29105"/>
    </ligand>
</feature>
<feature type="binding site" evidence="5">
    <location>
        <begin position="221"/>
        <end position="223"/>
    </location>
    <ligand>
        <name>NAD(+)</name>
        <dbReference type="ChEBI" id="CHEBI:57540"/>
    </ligand>
</feature>
<dbReference type="GO" id="GO:0008270">
    <property type="term" value="F:zinc ion binding"/>
    <property type="evidence" value="ECO:0007669"/>
    <property type="project" value="UniProtKB-UniRule"/>
</dbReference>
<feature type="active site" description="Proton acceptor" evidence="5 6">
    <location>
        <position position="122"/>
    </location>
</feature>
<keyword evidence="3 5" id="KW-0862">Zinc</keyword>
<dbReference type="InterPro" id="IPR026591">
    <property type="entry name" value="Sirtuin_cat_small_dom_sf"/>
</dbReference>
<evidence type="ECO:0000256" key="2">
    <source>
        <dbReference type="ARBA" id="ARBA00022723"/>
    </source>
</evidence>
<dbReference type="GO" id="GO:0017136">
    <property type="term" value="F:histone deacetylase activity, NAD-dependent"/>
    <property type="evidence" value="ECO:0007669"/>
    <property type="project" value="TreeGrafter"/>
</dbReference>
<feature type="domain" description="Deacetylase sirtuin-type" evidence="7">
    <location>
        <begin position="1"/>
        <end position="277"/>
    </location>
</feature>
<dbReference type="GO" id="GO:0070403">
    <property type="term" value="F:NAD+ binding"/>
    <property type="evidence" value="ECO:0007669"/>
    <property type="project" value="UniProtKB-UniRule"/>
</dbReference>
<evidence type="ECO:0000313" key="9">
    <source>
        <dbReference type="Proteomes" id="UP000076825"/>
    </source>
</evidence>
<accession>A0A157S7V9</accession>
<feature type="binding site" evidence="5">
    <location>
        <begin position="104"/>
        <end position="107"/>
    </location>
    <ligand>
        <name>NAD(+)</name>
        <dbReference type="ChEBI" id="CHEBI:57540"/>
    </ligand>
</feature>
<comment type="catalytic activity">
    <reaction evidence="5">
        <text>N(6)-acetyl-L-lysyl-[protein] + NAD(+) + H2O = 2''-O-acetyl-ADP-D-ribose + nicotinamide + L-lysyl-[protein]</text>
        <dbReference type="Rhea" id="RHEA:43636"/>
        <dbReference type="Rhea" id="RHEA-COMP:9752"/>
        <dbReference type="Rhea" id="RHEA-COMP:10731"/>
        <dbReference type="ChEBI" id="CHEBI:15377"/>
        <dbReference type="ChEBI" id="CHEBI:17154"/>
        <dbReference type="ChEBI" id="CHEBI:29969"/>
        <dbReference type="ChEBI" id="CHEBI:57540"/>
        <dbReference type="ChEBI" id="CHEBI:61930"/>
        <dbReference type="ChEBI" id="CHEBI:83767"/>
        <dbReference type="EC" id="2.3.1.286"/>
    </reaction>
</comment>
<dbReference type="Proteomes" id="UP000076825">
    <property type="component" value="Chromosome 1"/>
</dbReference>
<feature type="binding site" evidence="5 6">
    <location>
        <position position="184"/>
    </location>
    <ligand>
        <name>Zn(2+)</name>
        <dbReference type="ChEBI" id="CHEBI:29105"/>
    </ligand>
</feature>
<dbReference type="InterPro" id="IPR029035">
    <property type="entry name" value="DHS-like_NAD/FAD-binding_dom"/>
</dbReference>
<dbReference type="STRING" id="123899.SAMEA3906487_00034"/>
<name>A0A157S7V9_9BORD</name>
<dbReference type="Gene3D" id="3.30.1600.10">
    <property type="entry name" value="SIR2/SIRT2 'Small Domain"/>
    <property type="match status" value="1"/>
</dbReference>
<dbReference type="eggNOG" id="COG0846">
    <property type="taxonomic scope" value="Bacteria"/>
</dbReference>
<feature type="binding site" evidence="5">
    <location>
        <position position="265"/>
    </location>
    <ligand>
        <name>NAD(+)</name>
        <dbReference type="ChEBI" id="CHEBI:57540"/>
    </ligand>
</feature>
<dbReference type="OrthoDB" id="9800582at2"/>
<dbReference type="Gene3D" id="3.40.50.1220">
    <property type="entry name" value="TPP-binding domain"/>
    <property type="match status" value="1"/>
</dbReference>
<dbReference type="InterPro" id="IPR003000">
    <property type="entry name" value="Sirtuin"/>
</dbReference>
<keyword evidence="4 5" id="KW-0520">NAD</keyword>
<dbReference type="NCBIfam" id="NF003738">
    <property type="entry name" value="PRK05333.1"/>
    <property type="match status" value="1"/>
</dbReference>
<dbReference type="InterPro" id="IPR050134">
    <property type="entry name" value="NAD-dep_sirtuin_deacylases"/>
</dbReference>
<comment type="caution">
    <text evidence="5">Lacks conserved residue(s) required for the propagation of feature annotation.</text>
</comment>
<dbReference type="InterPro" id="IPR026587">
    <property type="entry name" value="Sirtuin_class_II"/>
</dbReference>
<dbReference type="AlphaFoldDB" id="A0A157S7V9"/>
<dbReference type="PATRIC" id="fig|123899.6.peg.32"/>
<keyword evidence="8" id="KW-0378">Hydrolase</keyword>
<organism evidence="8 9">
    <name type="scientific">Bordetella trematum</name>
    <dbReference type="NCBI Taxonomy" id="123899"/>
    <lineage>
        <taxon>Bacteria</taxon>
        <taxon>Pseudomonadati</taxon>
        <taxon>Pseudomonadota</taxon>
        <taxon>Betaproteobacteria</taxon>
        <taxon>Burkholderiales</taxon>
        <taxon>Alcaligenaceae</taxon>
        <taxon>Bordetella</taxon>
    </lineage>
</organism>
<feature type="binding site" evidence="5 6">
    <location>
        <position position="133"/>
    </location>
    <ligand>
        <name>Zn(2+)</name>
        <dbReference type="ChEBI" id="CHEBI:29105"/>
    </ligand>
</feature>
<comment type="similarity">
    <text evidence="5">Belongs to the sirtuin family. Class II subfamily.</text>
</comment>
<dbReference type="GO" id="GO:0005737">
    <property type="term" value="C:cytoplasm"/>
    <property type="evidence" value="ECO:0007669"/>
    <property type="project" value="UniProtKB-SubCell"/>
</dbReference>
<comment type="subcellular location">
    <subcellularLocation>
        <location evidence="5">Cytoplasm</location>
    </subcellularLocation>
</comment>
<dbReference type="PANTHER" id="PTHR11085:SF10">
    <property type="entry name" value="NAD-DEPENDENT PROTEIN DEACYLASE SIRTUIN-5, MITOCHONDRIAL-RELATED"/>
    <property type="match status" value="1"/>
</dbReference>
<proteinExistence type="inferred from homology"/>
<dbReference type="GO" id="GO:0016787">
    <property type="term" value="F:hydrolase activity"/>
    <property type="evidence" value="ECO:0007669"/>
    <property type="project" value="UniProtKB-KW"/>
</dbReference>
<keyword evidence="9" id="KW-1185">Reference proteome</keyword>
<dbReference type="HAMAP" id="MF_01967">
    <property type="entry name" value="Sirtuin_ClassII"/>
    <property type="match status" value="1"/>
</dbReference>
<comment type="cofactor">
    <cofactor evidence="5">
        <name>Zn(2+)</name>
        <dbReference type="ChEBI" id="CHEBI:29105"/>
    </cofactor>
    <text evidence="5">Binds 1 zinc ion per subunit.</text>
</comment>
<dbReference type="RefSeq" id="WP_063491349.1">
    <property type="nucleotide sequence ID" value="NZ_CP016340.1"/>
</dbReference>
<reference evidence="8 9" key="1">
    <citation type="submission" date="2016-04" db="EMBL/GenBank/DDBJ databases">
        <authorList>
            <consortium name="Pathogen Informatics"/>
        </authorList>
    </citation>
    <scope>NUCLEOTIDE SEQUENCE [LARGE SCALE GENOMIC DNA]</scope>
    <source>
        <strain evidence="8 9">H044680328</strain>
    </source>
</reference>
<keyword evidence="5" id="KW-0963">Cytoplasm</keyword>
<protein>
    <recommendedName>
        <fullName evidence="5">NAD-dependent protein deacetylase</fullName>
        <ecNumber evidence="5">2.3.1.286</ecNumber>
    </recommendedName>
    <alternativeName>
        <fullName evidence="5">Regulatory protein SIR2 homolog</fullName>
    </alternativeName>
</protein>
<dbReference type="KEGG" id="btrm:SAMEA390648700034"/>
<evidence type="ECO:0000256" key="6">
    <source>
        <dbReference type="PROSITE-ProRule" id="PRU00236"/>
    </source>
</evidence>
<evidence type="ECO:0000256" key="4">
    <source>
        <dbReference type="ARBA" id="ARBA00023027"/>
    </source>
</evidence>
<evidence type="ECO:0000256" key="5">
    <source>
        <dbReference type="HAMAP-Rule" id="MF_01967"/>
    </source>
</evidence>
<dbReference type="InterPro" id="IPR026590">
    <property type="entry name" value="Ssirtuin_cat_dom"/>
</dbReference>
<comment type="function">
    <text evidence="5">NAD-dependent protein deacetylase which modulates the activities of several enzymes which are inactive in their acetylated form.</text>
</comment>